<dbReference type="PANTHER" id="PTHR10695:SF46">
    <property type="entry name" value="BIFUNCTIONAL COENZYME A SYNTHASE-RELATED"/>
    <property type="match status" value="1"/>
</dbReference>
<proteinExistence type="inferred from homology"/>
<dbReference type="InterPro" id="IPR027417">
    <property type="entry name" value="P-loop_NTPase"/>
</dbReference>
<dbReference type="UniPathway" id="UPA00241">
    <property type="reaction ID" value="UER00356"/>
</dbReference>
<comment type="function">
    <text evidence="3">Catalyzes the phosphorylation of the 3'-hydroxyl group of dephosphocoenzyme A to form coenzyme A.</text>
</comment>
<dbReference type="GO" id="GO:0015937">
    <property type="term" value="P:coenzyme A biosynthetic process"/>
    <property type="evidence" value="ECO:0007669"/>
    <property type="project" value="UniProtKB-UniRule"/>
</dbReference>
<dbReference type="OrthoDB" id="9812943at2"/>
<dbReference type="RefSeq" id="WP_125008072.1">
    <property type="nucleotide sequence ID" value="NZ_BEXA01000002.1"/>
</dbReference>
<dbReference type="AlphaFoldDB" id="A0A401FKE9"/>
<evidence type="ECO:0000256" key="4">
    <source>
        <dbReference type="NCBIfam" id="TIGR00152"/>
    </source>
</evidence>
<keyword evidence="6" id="KW-1185">Reference proteome</keyword>
<evidence type="ECO:0000313" key="5">
    <source>
        <dbReference type="EMBL" id="GAY72833.1"/>
    </source>
</evidence>
<dbReference type="CDD" id="cd02022">
    <property type="entry name" value="DPCK"/>
    <property type="match status" value="1"/>
</dbReference>
<sequence>MTKIIGLTGGIATGKTQVSNYLKSLKIPIIDADLVARDVESKDQAGLAAIIDNFGSDFLDANGELNRRKLGNLVFSSKIELSKLIRVINPFIEAEIYRQIDYYSAKELVVIDAPTLFENGYNSIVDEIVVVYADPTTQLARLMKRNQLSIADATKRIASQWPMTIKQELADIVFYNSGKFELTKQQINDWLKKEKFKE</sequence>
<dbReference type="PROSITE" id="PS51219">
    <property type="entry name" value="DPCK"/>
    <property type="match status" value="1"/>
</dbReference>
<feature type="binding site" evidence="3">
    <location>
        <begin position="12"/>
        <end position="17"/>
    </location>
    <ligand>
        <name>ATP</name>
        <dbReference type="ChEBI" id="CHEBI:30616"/>
    </ligand>
</feature>
<dbReference type="InterPro" id="IPR001977">
    <property type="entry name" value="Depp_CoAkinase"/>
</dbReference>
<organism evidence="5 6">
    <name type="scientific">Lentilactobacillus kosonis</name>
    <dbReference type="NCBI Taxonomy" id="2810561"/>
    <lineage>
        <taxon>Bacteria</taxon>
        <taxon>Bacillati</taxon>
        <taxon>Bacillota</taxon>
        <taxon>Bacilli</taxon>
        <taxon>Lactobacillales</taxon>
        <taxon>Lactobacillaceae</taxon>
        <taxon>Lentilactobacillus</taxon>
    </lineage>
</organism>
<comment type="pathway">
    <text evidence="3">Cofactor biosynthesis; coenzyme A biosynthesis; CoA from (R)-pantothenate: step 5/5.</text>
</comment>
<reference evidence="5 6" key="1">
    <citation type="submission" date="2017-11" db="EMBL/GenBank/DDBJ databases">
        <title>Draft Genome Sequence of Lactobacillus curieae NBRC 111893 isolated from Koso, a Japanese sugar-Vegetable Fermented Beverage.</title>
        <authorList>
            <person name="Chiou T.Y."/>
            <person name="Oshima K."/>
            <person name="Suda W."/>
            <person name="Hattori M."/>
            <person name="Takahashi T."/>
        </authorList>
    </citation>
    <scope>NUCLEOTIDE SEQUENCE [LARGE SCALE GENOMIC DNA]</scope>
    <source>
        <strain evidence="5 6">NBRC111893</strain>
    </source>
</reference>
<protein>
    <recommendedName>
        <fullName evidence="3 4">Dephospho-CoA kinase</fullName>
        <ecNumber evidence="3 4">2.7.1.24</ecNumber>
    </recommendedName>
    <alternativeName>
        <fullName evidence="3">Dephosphocoenzyme A kinase</fullName>
    </alternativeName>
</protein>
<dbReference type="GO" id="GO:0004140">
    <property type="term" value="F:dephospho-CoA kinase activity"/>
    <property type="evidence" value="ECO:0007669"/>
    <property type="project" value="UniProtKB-UniRule"/>
</dbReference>
<dbReference type="Pfam" id="PF01121">
    <property type="entry name" value="CoaE"/>
    <property type="match status" value="1"/>
</dbReference>
<dbReference type="PANTHER" id="PTHR10695">
    <property type="entry name" value="DEPHOSPHO-COA KINASE-RELATED"/>
    <property type="match status" value="1"/>
</dbReference>
<keyword evidence="2 3" id="KW-0067">ATP-binding</keyword>
<dbReference type="EC" id="2.7.1.24" evidence="3 4"/>
<dbReference type="GO" id="GO:0005524">
    <property type="term" value="F:ATP binding"/>
    <property type="evidence" value="ECO:0007669"/>
    <property type="project" value="UniProtKB-UniRule"/>
</dbReference>
<dbReference type="Proteomes" id="UP000286974">
    <property type="component" value="Unassembled WGS sequence"/>
</dbReference>
<comment type="catalytic activity">
    <reaction evidence="3">
        <text>3'-dephospho-CoA + ATP = ADP + CoA + H(+)</text>
        <dbReference type="Rhea" id="RHEA:18245"/>
        <dbReference type="ChEBI" id="CHEBI:15378"/>
        <dbReference type="ChEBI" id="CHEBI:30616"/>
        <dbReference type="ChEBI" id="CHEBI:57287"/>
        <dbReference type="ChEBI" id="CHEBI:57328"/>
        <dbReference type="ChEBI" id="CHEBI:456216"/>
        <dbReference type="EC" id="2.7.1.24"/>
    </reaction>
</comment>
<keyword evidence="3" id="KW-0963">Cytoplasm</keyword>
<gene>
    <name evidence="3" type="primary">coaE</name>
    <name evidence="5" type="ORF">NBRC111893_979</name>
</gene>
<name>A0A401FKE9_9LACO</name>
<dbReference type="GO" id="GO:0005737">
    <property type="term" value="C:cytoplasm"/>
    <property type="evidence" value="ECO:0007669"/>
    <property type="project" value="UniProtKB-SubCell"/>
</dbReference>
<evidence type="ECO:0000256" key="1">
    <source>
        <dbReference type="ARBA" id="ARBA00022741"/>
    </source>
</evidence>
<dbReference type="EMBL" id="BEXA01000002">
    <property type="protein sequence ID" value="GAY72833.1"/>
    <property type="molecule type" value="Genomic_DNA"/>
</dbReference>
<keyword evidence="3 5" id="KW-0808">Transferase</keyword>
<dbReference type="NCBIfam" id="TIGR00152">
    <property type="entry name" value="dephospho-CoA kinase"/>
    <property type="match status" value="1"/>
</dbReference>
<evidence type="ECO:0000256" key="2">
    <source>
        <dbReference type="ARBA" id="ARBA00022840"/>
    </source>
</evidence>
<accession>A0A401FKE9</accession>
<keyword evidence="3" id="KW-0173">Coenzyme A biosynthesis</keyword>
<keyword evidence="3 5" id="KW-0418">Kinase</keyword>
<evidence type="ECO:0000313" key="6">
    <source>
        <dbReference type="Proteomes" id="UP000286974"/>
    </source>
</evidence>
<comment type="subcellular location">
    <subcellularLocation>
        <location evidence="3">Cytoplasm</location>
    </subcellularLocation>
</comment>
<dbReference type="SUPFAM" id="SSF52540">
    <property type="entry name" value="P-loop containing nucleoside triphosphate hydrolases"/>
    <property type="match status" value="1"/>
</dbReference>
<comment type="similarity">
    <text evidence="3">Belongs to the CoaE family.</text>
</comment>
<keyword evidence="1 3" id="KW-0547">Nucleotide-binding</keyword>
<comment type="caution">
    <text evidence="5">The sequence shown here is derived from an EMBL/GenBank/DDBJ whole genome shotgun (WGS) entry which is preliminary data.</text>
</comment>
<evidence type="ECO:0000256" key="3">
    <source>
        <dbReference type="HAMAP-Rule" id="MF_00376"/>
    </source>
</evidence>
<dbReference type="Gene3D" id="3.40.50.300">
    <property type="entry name" value="P-loop containing nucleotide triphosphate hydrolases"/>
    <property type="match status" value="1"/>
</dbReference>
<dbReference type="HAMAP" id="MF_00376">
    <property type="entry name" value="Dephospho_CoA_kinase"/>
    <property type="match status" value="1"/>
</dbReference>